<sequence length="38" mass="4329">MFEFLPPAARLKLIATYGCACVIKFDDSFSCKVVKRIF</sequence>
<dbReference type="Proteomes" id="UP000003107">
    <property type="component" value="Unassembled WGS sequence"/>
</dbReference>
<reference evidence="1 2" key="1">
    <citation type="submission" date="2009-07" db="EMBL/GenBank/DDBJ databases">
        <authorList>
            <person name="Madupu R."/>
            <person name="Sebastian Y."/>
            <person name="Durkin A.S."/>
            <person name="Torralba M."/>
            <person name="Methe B."/>
            <person name="Sutton G.G."/>
            <person name="Strausberg R.L."/>
            <person name="Nelson K.E."/>
        </authorList>
    </citation>
    <scope>NUCLEOTIDE SEQUENCE [LARGE SCALE GENOMIC DNA]</scope>
    <source>
        <strain evidence="1 2">RM3277</strain>
    </source>
</reference>
<protein>
    <submittedName>
        <fullName evidence="1">Uncharacterized protein</fullName>
    </submittedName>
</protein>
<gene>
    <name evidence="1" type="ORF">CAMSH0001_2227</name>
</gene>
<organism evidence="1 2">
    <name type="scientific">Campylobacter showae RM3277</name>
    <dbReference type="NCBI Taxonomy" id="553219"/>
    <lineage>
        <taxon>Bacteria</taxon>
        <taxon>Pseudomonadati</taxon>
        <taxon>Campylobacterota</taxon>
        <taxon>Epsilonproteobacteria</taxon>
        <taxon>Campylobacterales</taxon>
        <taxon>Campylobacteraceae</taxon>
        <taxon>Campylobacter</taxon>
    </lineage>
</organism>
<comment type="caution">
    <text evidence="1">The sequence shown here is derived from an EMBL/GenBank/DDBJ whole genome shotgun (WGS) entry which is preliminary data.</text>
</comment>
<evidence type="ECO:0000313" key="2">
    <source>
        <dbReference type="Proteomes" id="UP000003107"/>
    </source>
</evidence>
<name>C6RFW3_9BACT</name>
<dbReference type="AlphaFoldDB" id="C6RFW3"/>
<keyword evidence="2" id="KW-1185">Reference proteome</keyword>
<accession>C6RFW3</accession>
<dbReference type="EMBL" id="ACVQ01000018">
    <property type="protein sequence ID" value="EET79658.1"/>
    <property type="molecule type" value="Genomic_DNA"/>
</dbReference>
<proteinExistence type="predicted"/>
<dbReference type="STRING" id="553219.CAMSH0001_2227"/>
<evidence type="ECO:0000313" key="1">
    <source>
        <dbReference type="EMBL" id="EET79658.1"/>
    </source>
</evidence>